<gene>
    <name evidence="3" type="ORF">GALMADRAFT_249674</name>
</gene>
<protein>
    <recommendedName>
        <fullName evidence="2">DUF6534 domain-containing protein</fullName>
    </recommendedName>
</protein>
<dbReference type="OrthoDB" id="2535105at2759"/>
<accession>A0A067T6Z1</accession>
<organism evidence="3 4">
    <name type="scientific">Galerina marginata (strain CBS 339.88)</name>
    <dbReference type="NCBI Taxonomy" id="685588"/>
    <lineage>
        <taxon>Eukaryota</taxon>
        <taxon>Fungi</taxon>
        <taxon>Dikarya</taxon>
        <taxon>Basidiomycota</taxon>
        <taxon>Agaricomycotina</taxon>
        <taxon>Agaricomycetes</taxon>
        <taxon>Agaricomycetidae</taxon>
        <taxon>Agaricales</taxon>
        <taxon>Agaricineae</taxon>
        <taxon>Strophariaceae</taxon>
        <taxon>Galerina</taxon>
    </lineage>
</organism>
<keyword evidence="1" id="KW-0812">Transmembrane</keyword>
<feature type="transmembrane region" description="Helical" evidence="1">
    <location>
        <begin position="46"/>
        <end position="67"/>
    </location>
</feature>
<dbReference type="InterPro" id="IPR045339">
    <property type="entry name" value="DUF6534"/>
</dbReference>
<keyword evidence="4" id="KW-1185">Reference proteome</keyword>
<proteinExistence type="predicted"/>
<feature type="transmembrane region" description="Helical" evidence="1">
    <location>
        <begin position="117"/>
        <end position="136"/>
    </location>
</feature>
<dbReference type="EMBL" id="KL142382">
    <property type="protein sequence ID" value="KDR74783.1"/>
    <property type="molecule type" value="Genomic_DNA"/>
</dbReference>
<feature type="transmembrane region" description="Helical" evidence="1">
    <location>
        <begin position="156"/>
        <end position="179"/>
    </location>
</feature>
<feature type="transmembrane region" description="Helical" evidence="1">
    <location>
        <begin position="12"/>
        <end position="34"/>
    </location>
</feature>
<evidence type="ECO:0000313" key="3">
    <source>
        <dbReference type="EMBL" id="KDR74783.1"/>
    </source>
</evidence>
<feature type="transmembrane region" description="Helical" evidence="1">
    <location>
        <begin position="228"/>
        <end position="247"/>
    </location>
</feature>
<name>A0A067T6Z1_GALM3</name>
<feature type="domain" description="DUF6534" evidence="2">
    <location>
        <begin position="166"/>
        <end position="251"/>
    </location>
</feature>
<dbReference type="PANTHER" id="PTHR40465">
    <property type="entry name" value="CHROMOSOME 1, WHOLE GENOME SHOTGUN SEQUENCE"/>
    <property type="match status" value="1"/>
</dbReference>
<dbReference type="HOGENOM" id="CLU_046025_0_1_1"/>
<sequence length="283" mass="31379">MPVEVHSTLGALLIGLIVSCCLFGVSTVQAYIYYANFPKDRVSLKAMVTTVWLCELAHCICICHGVYYITVNEYQNPAALLLLPKSFGGAISLSGIIGTIVQIFLVERVRVVSGKLFISLLCWALALVRCGLTFLLTAETWRMHSVAEFMAQWKWLSGLVLALCSVVDLFLALSLCYYLDAQKVNGFRSTSLAIDKITTWTLQTGILTSFIGSLALVCFFVMPNNFIWLGIFMSLARVFSNTLLATLNGRTALREQKFIEFPGRQSTLGQGSRELMNVSSQFH</sequence>
<feature type="transmembrane region" description="Helical" evidence="1">
    <location>
        <begin position="87"/>
        <end position="105"/>
    </location>
</feature>
<evidence type="ECO:0000313" key="4">
    <source>
        <dbReference type="Proteomes" id="UP000027222"/>
    </source>
</evidence>
<keyword evidence="1" id="KW-1133">Transmembrane helix</keyword>
<dbReference type="Pfam" id="PF20152">
    <property type="entry name" value="DUF6534"/>
    <property type="match status" value="1"/>
</dbReference>
<dbReference type="Proteomes" id="UP000027222">
    <property type="component" value="Unassembled WGS sequence"/>
</dbReference>
<dbReference type="STRING" id="685588.A0A067T6Z1"/>
<feature type="transmembrane region" description="Helical" evidence="1">
    <location>
        <begin position="200"/>
        <end position="222"/>
    </location>
</feature>
<dbReference type="AlphaFoldDB" id="A0A067T6Z1"/>
<reference evidence="4" key="1">
    <citation type="journal article" date="2014" name="Proc. Natl. Acad. Sci. U.S.A.">
        <title>Extensive sampling of basidiomycete genomes demonstrates inadequacy of the white-rot/brown-rot paradigm for wood decay fungi.</title>
        <authorList>
            <person name="Riley R."/>
            <person name="Salamov A.A."/>
            <person name="Brown D.W."/>
            <person name="Nagy L.G."/>
            <person name="Floudas D."/>
            <person name="Held B.W."/>
            <person name="Levasseur A."/>
            <person name="Lombard V."/>
            <person name="Morin E."/>
            <person name="Otillar R."/>
            <person name="Lindquist E.A."/>
            <person name="Sun H."/>
            <person name="LaButti K.M."/>
            <person name="Schmutz J."/>
            <person name="Jabbour D."/>
            <person name="Luo H."/>
            <person name="Baker S.E."/>
            <person name="Pisabarro A.G."/>
            <person name="Walton J.D."/>
            <person name="Blanchette R.A."/>
            <person name="Henrissat B."/>
            <person name="Martin F."/>
            <person name="Cullen D."/>
            <person name="Hibbett D.S."/>
            <person name="Grigoriev I.V."/>
        </authorList>
    </citation>
    <scope>NUCLEOTIDE SEQUENCE [LARGE SCALE GENOMIC DNA]</scope>
    <source>
        <strain evidence="4">CBS 339.88</strain>
    </source>
</reference>
<dbReference type="PANTHER" id="PTHR40465:SF1">
    <property type="entry name" value="DUF6534 DOMAIN-CONTAINING PROTEIN"/>
    <property type="match status" value="1"/>
</dbReference>
<keyword evidence="1" id="KW-0472">Membrane</keyword>
<evidence type="ECO:0000259" key="2">
    <source>
        <dbReference type="Pfam" id="PF20152"/>
    </source>
</evidence>
<evidence type="ECO:0000256" key="1">
    <source>
        <dbReference type="SAM" id="Phobius"/>
    </source>
</evidence>